<gene>
    <name evidence="2" type="ORF">GCM10011579_066840</name>
</gene>
<dbReference type="Proteomes" id="UP000600365">
    <property type="component" value="Unassembled WGS sequence"/>
</dbReference>
<feature type="compositionally biased region" description="Low complexity" evidence="1">
    <location>
        <begin position="137"/>
        <end position="157"/>
    </location>
</feature>
<reference evidence="2 3" key="1">
    <citation type="journal article" date="2014" name="Int. J. Syst. Evol. Microbiol.">
        <title>Complete genome sequence of Corynebacterium casei LMG S-19264T (=DSM 44701T), isolated from a smear-ripened cheese.</title>
        <authorList>
            <consortium name="US DOE Joint Genome Institute (JGI-PGF)"/>
            <person name="Walter F."/>
            <person name="Albersmeier A."/>
            <person name="Kalinowski J."/>
            <person name="Ruckert C."/>
        </authorList>
    </citation>
    <scope>NUCLEOTIDE SEQUENCE [LARGE SCALE GENOMIC DNA]</scope>
    <source>
        <strain evidence="2 3">CGMCC 4.7111</strain>
    </source>
</reference>
<protein>
    <submittedName>
        <fullName evidence="2">Uncharacterized protein</fullName>
    </submittedName>
</protein>
<organism evidence="2 3">
    <name type="scientific">Streptomyces albiflavescens</name>
    <dbReference type="NCBI Taxonomy" id="1623582"/>
    <lineage>
        <taxon>Bacteria</taxon>
        <taxon>Bacillati</taxon>
        <taxon>Actinomycetota</taxon>
        <taxon>Actinomycetes</taxon>
        <taxon>Kitasatosporales</taxon>
        <taxon>Streptomycetaceae</taxon>
        <taxon>Streptomyces</taxon>
    </lineage>
</organism>
<evidence type="ECO:0000313" key="2">
    <source>
        <dbReference type="EMBL" id="GGN80870.1"/>
    </source>
</evidence>
<feature type="compositionally biased region" description="Basic residues" evidence="1">
    <location>
        <begin position="178"/>
        <end position="195"/>
    </location>
</feature>
<dbReference type="AlphaFoldDB" id="A0A917YBT4"/>
<evidence type="ECO:0000313" key="3">
    <source>
        <dbReference type="Proteomes" id="UP000600365"/>
    </source>
</evidence>
<name>A0A917YBT4_9ACTN</name>
<proteinExistence type="predicted"/>
<comment type="caution">
    <text evidence="2">The sequence shown here is derived from an EMBL/GenBank/DDBJ whole genome shotgun (WGS) entry which is preliminary data.</text>
</comment>
<sequence>MDLAHPDIPAARRPGRMWTIRVSGHSDRTASVTCSSPCSMPPRSRDLGALRRFAEAHAAAHARAASVHSDAACACRQAQCAAHDGMQVHCAGSVVLVLRHDPAVGQVWTLLEVCAACAPLMTHTRVVGHALPGTRKPTTAVAQTSAPAAAPTAPVVPGGFSAPTGPGFNSADAPSAPSRRRSGGRGGRPQRRQGRQGRDGFRG</sequence>
<keyword evidence="3" id="KW-1185">Reference proteome</keyword>
<dbReference type="EMBL" id="BMMM01000014">
    <property type="protein sequence ID" value="GGN80870.1"/>
    <property type="molecule type" value="Genomic_DNA"/>
</dbReference>
<accession>A0A917YBT4</accession>
<feature type="region of interest" description="Disordered" evidence="1">
    <location>
        <begin position="131"/>
        <end position="203"/>
    </location>
</feature>
<evidence type="ECO:0000256" key="1">
    <source>
        <dbReference type="SAM" id="MobiDB-lite"/>
    </source>
</evidence>